<reference evidence="2" key="1">
    <citation type="journal article" date="2019" name="Int. J. Syst. Evol. Microbiol.">
        <title>The Global Catalogue of Microorganisms (GCM) 10K type strain sequencing project: providing services to taxonomists for standard genome sequencing and annotation.</title>
        <authorList>
            <consortium name="The Broad Institute Genomics Platform"/>
            <consortium name="The Broad Institute Genome Sequencing Center for Infectious Disease"/>
            <person name="Wu L."/>
            <person name="Ma J."/>
        </authorList>
    </citation>
    <scope>NUCLEOTIDE SEQUENCE [LARGE SCALE GENOMIC DNA]</scope>
    <source>
        <strain evidence="2">NBRC 112502</strain>
    </source>
</reference>
<dbReference type="EMBL" id="BSOS01000067">
    <property type="protein sequence ID" value="GLR67658.1"/>
    <property type="molecule type" value="Genomic_DNA"/>
</dbReference>
<dbReference type="Pfam" id="PF13561">
    <property type="entry name" value="adh_short_C2"/>
    <property type="match status" value="1"/>
</dbReference>
<keyword evidence="2" id="KW-1185">Reference proteome</keyword>
<comment type="caution">
    <text evidence="1">The sequence shown here is derived from an EMBL/GenBank/DDBJ whole genome shotgun (WGS) entry which is preliminary data.</text>
</comment>
<dbReference type="PRINTS" id="PR00081">
    <property type="entry name" value="GDHRDH"/>
</dbReference>
<evidence type="ECO:0000313" key="2">
    <source>
        <dbReference type="Proteomes" id="UP001156641"/>
    </source>
</evidence>
<dbReference type="InterPro" id="IPR051468">
    <property type="entry name" value="Fungal_SecMetab_SDRs"/>
</dbReference>
<dbReference type="Gene3D" id="3.40.50.720">
    <property type="entry name" value="NAD(P)-binding Rossmann-like Domain"/>
    <property type="match status" value="1"/>
</dbReference>
<dbReference type="RefSeq" id="WP_284258403.1">
    <property type="nucleotide sequence ID" value="NZ_BSOS01000067.1"/>
</dbReference>
<evidence type="ECO:0000313" key="1">
    <source>
        <dbReference type="EMBL" id="GLR67658.1"/>
    </source>
</evidence>
<dbReference type="PANTHER" id="PTHR43544:SF12">
    <property type="entry name" value="NAD(P)-BINDING ROSSMANN-FOLD SUPERFAMILY PROTEIN"/>
    <property type="match status" value="1"/>
</dbReference>
<accession>A0ABQ6A7Q0</accession>
<dbReference type="SUPFAM" id="SSF51735">
    <property type="entry name" value="NAD(P)-binding Rossmann-fold domains"/>
    <property type="match status" value="1"/>
</dbReference>
<dbReference type="InterPro" id="IPR002347">
    <property type="entry name" value="SDR_fam"/>
</dbReference>
<proteinExistence type="predicted"/>
<gene>
    <name evidence="1" type="ORF">GCM10010909_23390</name>
</gene>
<protein>
    <submittedName>
        <fullName evidence="1">SDR family oxidoreductase</fullName>
    </submittedName>
</protein>
<dbReference type="PANTHER" id="PTHR43544">
    <property type="entry name" value="SHORT-CHAIN DEHYDROGENASE/REDUCTASE"/>
    <property type="match status" value="1"/>
</dbReference>
<name>A0ABQ6A7Q0_9PROT</name>
<organism evidence="1 2">
    <name type="scientific">Acidocella aquatica</name>
    <dbReference type="NCBI Taxonomy" id="1922313"/>
    <lineage>
        <taxon>Bacteria</taxon>
        <taxon>Pseudomonadati</taxon>
        <taxon>Pseudomonadota</taxon>
        <taxon>Alphaproteobacteria</taxon>
        <taxon>Acetobacterales</taxon>
        <taxon>Acidocellaceae</taxon>
        <taxon>Acidocella</taxon>
    </lineage>
</organism>
<dbReference type="InterPro" id="IPR036291">
    <property type="entry name" value="NAD(P)-bd_dom_sf"/>
</dbReference>
<dbReference type="Proteomes" id="UP001156641">
    <property type="component" value="Unassembled WGS sequence"/>
</dbReference>
<sequence>MGSTPQAKDPYAPSAAYTRDCMSQIVIGASGGLGAAFLQALGPTAIGFSRTSTPPLNLEDEASIAAAAAASLGRPPTLIIDATGFLHGGGFMPEKTFAALSPEHMARSFAINAIGPALLLKHFLPLLPRGERAVFVSLSAKVGSIGDNQSGGWYSYRAAKAALNQIIHTAAIELRHKRPDAICLAMHPGTVSTPLSAPFAKTGLNVRPPEEAAAGMLSVISRLTPADSGKFLAYNGAELPW</sequence>